<keyword evidence="3" id="KW-0804">Transcription</keyword>
<dbReference type="Gene3D" id="3.30.450.40">
    <property type="match status" value="1"/>
</dbReference>
<dbReference type="InterPro" id="IPR050707">
    <property type="entry name" value="HTH_MetabolicPath_Reg"/>
</dbReference>
<dbReference type="InterPro" id="IPR036390">
    <property type="entry name" value="WH_DNA-bd_sf"/>
</dbReference>
<dbReference type="GO" id="GO:0003677">
    <property type="term" value="F:DNA binding"/>
    <property type="evidence" value="ECO:0007669"/>
    <property type="project" value="UniProtKB-KW"/>
</dbReference>
<evidence type="ECO:0000259" key="4">
    <source>
        <dbReference type="PROSITE" id="PS51077"/>
    </source>
</evidence>
<protein>
    <submittedName>
        <fullName evidence="6">IclR family transcriptional regulator</fullName>
    </submittedName>
</protein>
<evidence type="ECO:0000256" key="1">
    <source>
        <dbReference type="ARBA" id="ARBA00023015"/>
    </source>
</evidence>
<name>A0A2L2LM29_AGRTU</name>
<dbReference type="Gene3D" id="1.10.10.10">
    <property type="entry name" value="Winged helix-like DNA-binding domain superfamily/Winged helix DNA-binding domain"/>
    <property type="match status" value="1"/>
</dbReference>
<evidence type="ECO:0000256" key="3">
    <source>
        <dbReference type="ARBA" id="ARBA00023163"/>
    </source>
</evidence>
<feature type="domain" description="IclR-ED" evidence="5">
    <location>
        <begin position="68"/>
        <end position="251"/>
    </location>
</feature>
<dbReference type="PANTHER" id="PTHR30136:SF24">
    <property type="entry name" value="HTH-TYPE TRANSCRIPTIONAL REPRESSOR ALLR"/>
    <property type="match status" value="1"/>
</dbReference>
<dbReference type="SMART" id="SM00346">
    <property type="entry name" value="HTH_ICLR"/>
    <property type="match status" value="1"/>
</dbReference>
<evidence type="ECO:0000259" key="5">
    <source>
        <dbReference type="PROSITE" id="PS51078"/>
    </source>
</evidence>
<evidence type="ECO:0000313" key="6">
    <source>
        <dbReference type="EMBL" id="AVH45390.1"/>
    </source>
</evidence>
<dbReference type="InterPro" id="IPR014757">
    <property type="entry name" value="Tscrpt_reg_IclR_C"/>
</dbReference>
<keyword evidence="6" id="KW-0614">Plasmid</keyword>
<dbReference type="Pfam" id="PF09339">
    <property type="entry name" value="HTH_IclR"/>
    <property type="match status" value="1"/>
</dbReference>
<dbReference type="AlphaFoldDB" id="A0A2L2LM29"/>
<dbReference type="InterPro" id="IPR029016">
    <property type="entry name" value="GAF-like_dom_sf"/>
</dbReference>
<dbReference type="InterPro" id="IPR036388">
    <property type="entry name" value="WH-like_DNA-bd_sf"/>
</dbReference>
<dbReference type="Proteomes" id="UP000237717">
    <property type="component" value="Plasmid pAt1D1609a"/>
</dbReference>
<dbReference type="GO" id="GO:0045892">
    <property type="term" value="P:negative regulation of DNA-templated transcription"/>
    <property type="evidence" value="ECO:0007669"/>
    <property type="project" value="TreeGrafter"/>
</dbReference>
<dbReference type="SUPFAM" id="SSF55781">
    <property type="entry name" value="GAF domain-like"/>
    <property type="match status" value="1"/>
</dbReference>
<dbReference type="PROSITE" id="PS51077">
    <property type="entry name" value="HTH_ICLR"/>
    <property type="match status" value="1"/>
</dbReference>
<evidence type="ECO:0000256" key="2">
    <source>
        <dbReference type="ARBA" id="ARBA00023125"/>
    </source>
</evidence>
<gene>
    <name evidence="6" type="ORF">At1D1609_53580</name>
</gene>
<accession>A0A2L2LM29</accession>
<organism evidence="6 7">
    <name type="scientific">Agrobacterium tumefaciens</name>
    <dbReference type="NCBI Taxonomy" id="358"/>
    <lineage>
        <taxon>Bacteria</taxon>
        <taxon>Pseudomonadati</taxon>
        <taxon>Pseudomonadota</taxon>
        <taxon>Alphaproteobacteria</taxon>
        <taxon>Hyphomicrobiales</taxon>
        <taxon>Rhizobiaceae</taxon>
        <taxon>Rhizobium/Agrobacterium group</taxon>
        <taxon>Agrobacterium</taxon>
        <taxon>Agrobacterium tumefaciens complex</taxon>
    </lineage>
</organism>
<keyword evidence="1" id="KW-0805">Transcription regulation</keyword>
<evidence type="ECO:0000313" key="7">
    <source>
        <dbReference type="Proteomes" id="UP000237717"/>
    </source>
</evidence>
<dbReference type="RefSeq" id="WP_104680415.1">
    <property type="nucleotide sequence ID" value="NZ_CP026927.1"/>
</dbReference>
<dbReference type="SUPFAM" id="SSF46785">
    <property type="entry name" value="Winged helix' DNA-binding domain"/>
    <property type="match status" value="1"/>
</dbReference>
<keyword evidence="2" id="KW-0238">DNA-binding</keyword>
<feature type="domain" description="HTH iclR-type" evidence="4">
    <location>
        <begin position="6"/>
        <end position="67"/>
    </location>
</feature>
<geneLocation type="plasmid" evidence="7">
    <name>pat1d1609a</name>
</geneLocation>
<dbReference type="GO" id="GO:0003700">
    <property type="term" value="F:DNA-binding transcription factor activity"/>
    <property type="evidence" value="ECO:0007669"/>
    <property type="project" value="TreeGrafter"/>
</dbReference>
<dbReference type="EMBL" id="CP026927">
    <property type="protein sequence ID" value="AVH45390.1"/>
    <property type="molecule type" value="Genomic_DNA"/>
</dbReference>
<dbReference type="PROSITE" id="PS51078">
    <property type="entry name" value="ICLR_ED"/>
    <property type="match status" value="1"/>
</dbReference>
<dbReference type="Pfam" id="PF01614">
    <property type="entry name" value="IclR_C"/>
    <property type="match status" value="1"/>
</dbReference>
<proteinExistence type="predicted"/>
<reference evidence="6 7" key="1">
    <citation type="submission" date="2018-02" db="EMBL/GenBank/DDBJ databases">
        <title>Complete genome sequence of Agrobacterium tumefaciens 1D1609.</title>
        <authorList>
            <person name="Cho S.-T."/>
            <person name="Haryono M."/>
            <person name="Chang H.-H."/>
            <person name="Santos M.N."/>
            <person name="Lai E.-M."/>
            <person name="Kuo C.-H."/>
        </authorList>
    </citation>
    <scope>NUCLEOTIDE SEQUENCE [LARGE SCALE GENOMIC DNA]</scope>
    <source>
        <strain evidence="6 7">1D1609</strain>
        <plasmid evidence="7">Plasmid pat1d1609a</plasmid>
    </source>
</reference>
<dbReference type="PANTHER" id="PTHR30136">
    <property type="entry name" value="HELIX-TURN-HELIX TRANSCRIPTIONAL REGULATOR, ICLR FAMILY"/>
    <property type="match status" value="1"/>
</dbReference>
<dbReference type="InterPro" id="IPR005471">
    <property type="entry name" value="Tscrpt_reg_IclR_N"/>
</dbReference>
<sequence length="256" mass="28066">MSGQLNSSVSTAFSILNLLSESRPVITTQDVTRDLGINQTTAYRFLRTLEDLGALVTVKRGQYRLGAILADLGERAIANNTLAYVVQPYLNELTEELKESALATANHHNRTIVIARTRSRQPYSVNIDVGTELEAHCTVNGKLWLANLSEEELDHYLSNSDRSAFTASTIVDPEALREAIILTRKNGYAICSGERENEMSAVGVPVLSRSGRMIMGMSVFGPNSHFNEAFRTNAVEVLSKMAVQVQASLYGGDKVI</sequence>